<protein>
    <submittedName>
        <fullName evidence="3">Unannotated protein</fullName>
    </submittedName>
</protein>
<dbReference type="Gene3D" id="3.20.20.370">
    <property type="entry name" value="Glycoside hydrolase/deacetylase"/>
    <property type="match status" value="1"/>
</dbReference>
<dbReference type="Pfam" id="PF03746">
    <property type="entry name" value="LamB_YcsF"/>
    <property type="match status" value="1"/>
</dbReference>
<dbReference type="AlphaFoldDB" id="A0A6J7QJA3"/>
<reference evidence="3" key="1">
    <citation type="submission" date="2020-05" db="EMBL/GenBank/DDBJ databases">
        <authorList>
            <person name="Chiriac C."/>
            <person name="Salcher M."/>
            <person name="Ghai R."/>
            <person name="Kavagutti S V."/>
        </authorList>
    </citation>
    <scope>NUCLEOTIDE SEQUENCE</scope>
</reference>
<dbReference type="InterPro" id="IPR011330">
    <property type="entry name" value="Glyco_hydro/deAcase_b/a-brl"/>
</dbReference>
<dbReference type="PANTHER" id="PTHR30292">
    <property type="entry name" value="UNCHARACTERIZED PROTEIN YBGL-RELATED"/>
    <property type="match status" value="1"/>
</dbReference>
<evidence type="ECO:0000313" key="3">
    <source>
        <dbReference type="EMBL" id="CAB5017116.1"/>
    </source>
</evidence>
<dbReference type="GO" id="GO:0005975">
    <property type="term" value="P:carbohydrate metabolic process"/>
    <property type="evidence" value="ECO:0007669"/>
    <property type="project" value="InterPro"/>
</dbReference>
<name>A0A6J7QJA3_9ZZZZ</name>
<sequence>MPAKALGVIDLNVDLGEGVGESARRDDALLLDVVTSANIACGYHAGDAEVMRRTCDEAVARGVTVGAHVSYRDLEGFGRRDVDVPFEQLVEELLEQIGALSTIGDASGAVVRYVKAHGALYNRSAHDREHAAAVVRAVQLAPRPLALLAAPASVLVQLAGAAGVPTFTEGFADRAYRADGTLVPRHEPHAVHGTIDACVAQAVEIVRNGQVTAEQGVRVVLAPRSLCVHGDTPHAFETAAAVRRGLLAAGIELRAFL</sequence>
<proteinExistence type="predicted"/>
<dbReference type="EMBL" id="CAEZYR010000141">
    <property type="protein sequence ID" value="CAB4765867.1"/>
    <property type="molecule type" value="Genomic_DNA"/>
</dbReference>
<dbReference type="EMBL" id="CAFBMH010000129">
    <property type="protein sequence ID" value="CAB4928838.1"/>
    <property type="molecule type" value="Genomic_DNA"/>
</dbReference>
<dbReference type="SUPFAM" id="SSF88713">
    <property type="entry name" value="Glycoside hydrolase/deacetylase"/>
    <property type="match status" value="1"/>
</dbReference>
<dbReference type="CDD" id="cd10787">
    <property type="entry name" value="LamB_YcsF_like"/>
    <property type="match status" value="1"/>
</dbReference>
<dbReference type="InterPro" id="IPR005501">
    <property type="entry name" value="LamB/YcsF/PxpA-like"/>
</dbReference>
<accession>A0A6J7QJA3</accession>
<dbReference type="PANTHER" id="PTHR30292:SF0">
    <property type="entry name" value="5-OXOPROLINASE SUBUNIT A"/>
    <property type="match status" value="1"/>
</dbReference>
<evidence type="ECO:0000313" key="2">
    <source>
        <dbReference type="EMBL" id="CAB4928838.1"/>
    </source>
</evidence>
<organism evidence="3">
    <name type="scientific">freshwater metagenome</name>
    <dbReference type="NCBI Taxonomy" id="449393"/>
    <lineage>
        <taxon>unclassified sequences</taxon>
        <taxon>metagenomes</taxon>
        <taxon>ecological metagenomes</taxon>
    </lineage>
</organism>
<evidence type="ECO:0000313" key="1">
    <source>
        <dbReference type="EMBL" id="CAB4765867.1"/>
    </source>
</evidence>
<gene>
    <name evidence="1" type="ORF">UFOPK2754_02769</name>
    <name evidence="2" type="ORF">UFOPK3543_02533</name>
    <name evidence="3" type="ORF">UFOPK3967_02550</name>
</gene>
<dbReference type="NCBIfam" id="NF003816">
    <property type="entry name" value="PRK05406.1-5"/>
    <property type="match status" value="1"/>
</dbReference>
<dbReference type="NCBIfam" id="NF003814">
    <property type="entry name" value="PRK05406.1-3"/>
    <property type="match status" value="1"/>
</dbReference>
<dbReference type="EMBL" id="CAFBOS010000203">
    <property type="protein sequence ID" value="CAB5017116.1"/>
    <property type="molecule type" value="Genomic_DNA"/>
</dbReference>